<evidence type="ECO:0000313" key="6">
    <source>
        <dbReference type="EMBL" id="TWF81939.1"/>
    </source>
</evidence>
<keyword evidence="4" id="KW-0862">Zinc</keyword>
<evidence type="ECO:0000256" key="3">
    <source>
        <dbReference type="ARBA" id="ARBA00022801"/>
    </source>
</evidence>
<evidence type="ECO:0000256" key="5">
    <source>
        <dbReference type="ARBA" id="ARBA00024029"/>
    </source>
</evidence>
<gene>
    <name evidence="6" type="ORF">FHX44_117884</name>
</gene>
<dbReference type="EMBL" id="VIWU01000001">
    <property type="protein sequence ID" value="TWF81939.1"/>
    <property type="molecule type" value="Genomic_DNA"/>
</dbReference>
<keyword evidence="2" id="KW-0479">Metal-binding</keyword>
<evidence type="ECO:0000256" key="2">
    <source>
        <dbReference type="ARBA" id="ARBA00022723"/>
    </source>
</evidence>
<comment type="cofactor">
    <cofactor evidence="1">
        <name>Zn(2+)</name>
        <dbReference type="ChEBI" id="CHEBI:29105"/>
    </cofactor>
</comment>
<dbReference type="Pfam" id="PF02633">
    <property type="entry name" value="Creatininase"/>
    <property type="match status" value="1"/>
</dbReference>
<comment type="similarity">
    <text evidence="5">Belongs to the creatininase superfamily.</text>
</comment>
<dbReference type="GO" id="GO:0009231">
    <property type="term" value="P:riboflavin biosynthetic process"/>
    <property type="evidence" value="ECO:0007669"/>
    <property type="project" value="TreeGrafter"/>
</dbReference>
<evidence type="ECO:0000256" key="1">
    <source>
        <dbReference type="ARBA" id="ARBA00001947"/>
    </source>
</evidence>
<dbReference type="AlphaFoldDB" id="A0A561T4B5"/>
<dbReference type="PANTHER" id="PTHR35005:SF1">
    <property type="entry name" value="2-AMINO-5-FORMYLAMINO-6-RIBOSYLAMINOPYRIMIDIN-4(3H)-ONE 5'-MONOPHOSPHATE DEFORMYLASE"/>
    <property type="match status" value="1"/>
</dbReference>
<name>A0A561T4B5_9PSEU</name>
<protein>
    <submittedName>
        <fullName evidence="6">Creatinine amidohydrolase</fullName>
    </submittedName>
</protein>
<dbReference type="OrthoDB" id="9801445at2"/>
<dbReference type="GO" id="GO:0046872">
    <property type="term" value="F:metal ion binding"/>
    <property type="evidence" value="ECO:0007669"/>
    <property type="project" value="UniProtKB-KW"/>
</dbReference>
<evidence type="ECO:0000313" key="7">
    <source>
        <dbReference type="Proteomes" id="UP000321261"/>
    </source>
</evidence>
<proteinExistence type="inferred from homology"/>
<keyword evidence="3 6" id="KW-0378">Hydrolase</keyword>
<keyword evidence="7" id="KW-1185">Reference proteome</keyword>
<organism evidence="6 7">
    <name type="scientific">Pseudonocardia hierapolitana</name>
    <dbReference type="NCBI Taxonomy" id="1128676"/>
    <lineage>
        <taxon>Bacteria</taxon>
        <taxon>Bacillati</taxon>
        <taxon>Actinomycetota</taxon>
        <taxon>Actinomycetes</taxon>
        <taxon>Pseudonocardiales</taxon>
        <taxon>Pseudonocardiaceae</taxon>
        <taxon>Pseudonocardia</taxon>
    </lineage>
</organism>
<dbReference type="InterPro" id="IPR003785">
    <property type="entry name" value="Creatininase/forma_Hydrolase"/>
</dbReference>
<dbReference type="Gene3D" id="3.40.50.10310">
    <property type="entry name" value="Creatininase"/>
    <property type="match status" value="1"/>
</dbReference>
<dbReference type="RefSeq" id="WP_147260359.1">
    <property type="nucleotide sequence ID" value="NZ_VIWU01000001.1"/>
</dbReference>
<reference evidence="6 7" key="1">
    <citation type="submission" date="2019-06" db="EMBL/GenBank/DDBJ databases">
        <title>Sequencing the genomes of 1000 actinobacteria strains.</title>
        <authorList>
            <person name="Klenk H.-P."/>
        </authorList>
    </citation>
    <scope>NUCLEOTIDE SEQUENCE [LARGE SCALE GENOMIC DNA]</scope>
    <source>
        <strain evidence="6 7">DSM 45671</strain>
    </source>
</reference>
<sequence>MIRLDRQPWREVRAAGERGAIAVLPVGSQEQHSEHLPMGTDTLLAEAVVDAAAGLIGDGGDGGPELVRLPALPFGHSPHHLFAAAVSLSATTLLAVLDDALDSLVRSGFRRVLLVNGHAGNDEVVRLAVKRCALRSDVALGACSYWALAGPEEPPQSPGHAGWFETSLLLAVHPDLVRPAVRWREPDPPPLFHRSPAPGLVVARHGEWERVGGATDDATDAEADTGRGLLAARAEALAGAIRAFDAATAGSHGPSPGS</sequence>
<evidence type="ECO:0000256" key="4">
    <source>
        <dbReference type="ARBA" id="ARBA00022833"/>
    </source>
</evidence>
<dbReference type="PANTHER" id="PTHR35005">
    <property type="entry name" value="3-DEHYDRO-SCYLLO-INOSOSE HYDROLASE"/>
    <property type="match status" value="1"/>
</dbReference>
<dbReference type="InterPro" id="IPR024087">
    <property type="entry name" value="Creatininase-like_sf"/>
</dbReference>
<dbReference type="SUPFAM" id="SSF102215">
    <property type="entry name" value="Creatininase"/>
    <property type="match status" value="1"/>
</dbReference>
<dbReference type="Proteomes" id="UP000321261">
    <property type="component" value="Unassembled WGS sequence"/>
</dbReference>
<comment type="caution">
    <text evidence="6">The sequence shown here is derived from an EMBL/GenBank/DDBJ whole genome shotgun (WGS) entry which is preliminary data.</text>
</comment>
<accession>A0A561T4B5</accession>
<dbReference type="GO" id="GO:0016811">
    <property type="term" value="F:hydrolase activity, acting on carbon-nitrogen (but not peptide) bonds, in linear amides"/>
    <property type="evidence" value="ECO:0007669"/>
    <property type="project" value="TreeGrafter"/>
</dbReference>